<comment type="similarity">
    <text evidence="1">Belongs to the small GTPase superfamily. Rab family.</text>
</comment>
<reference evidence="3" key="1">
    <citation type="submission" date="2017-11" db="EMBL/GenBank/DDBJ databases">
        <title>The sensing device of the deep-sea amphipod.</title>
        <authorList>
            <person name="Kobayashi H."/>
            <person name="Nagahama T."/>
            <person name="Arai W."/>
            <person name="Sasagawa Y."/>
            <person name="Umeda M."/>
            <person name="Hayashi T."/>
            <person name="Nikaido I."/>
            <person name="Watanabe H."/>
            <person name="Oguri K."/>
            <person name="Kitazato H."/>
            <person name="Fujioka K."/>
            <person name="Kido Y."/>
            <person name="Takami H."/>
        </authorList>
    </citation>
    <scope>NUCLEOTIDE SEQUENCE</scope>
    <source>
        <tissue evidence="3">Whole body</tissue>
    </source>
</reference>
<sequence length="220" mass="24256">MLRDVKNVKRTQVLTMKELNVKVVILGAQGVGKTSLVTRCSSHTFTRYTNATVGAAFSKIVMPAHGYTINMQVWDTAGQEKYRSLAPLYYRNAVAAMLVFDITCASSFAEVQAWTRDLLNNVPSELVLVLLGNKLDLESQREVARETALNFAAQIYAVYFETSALTSDGVEAAFEHIGLVMGKQAVEHLKQTGRPLACVQSTINLSSNEYQRNHSGNNCC</sequence>
<evidence type="ECO:0000256" key="2">
    <source>
        <dbReference type="ARBA" id="ARBA00022741"/>
    </source>
</evidence>
<dbReference type="InterPro" id="IPR005225">
    <property type="entry name" value="Small_GTP-bd"/>
</dbReference>
<proteinExistence type="evidence at transcript level"/>
<protein>
    <submittedName>
        <fullName evidence="3">Ras-related protein Rab-22A-like</fullName>
    </submittedName>
</protein>
<dbReference type="PROSITE" id="PS51421">
    <property type="entry name" value="RAS"/>
    <property type="match status" value="1"/>
</dbReference>
<dbReference type="PROSITE" id="PS51420">
    <property type="entry name" value="RHO"/>
    <property type="match status" value="1"/>
</dbReference>
<keyword evidence="2" id="KW-0547">Nucleotide-binding</keyword>
<dbReference type="SMART" id="SM00174">
    <property type="entry name" value="RHO"/>
    <property type="match status" value="1"/>
</dbReference>
<dbReference type="AlphaFoldDB" id="A0A6A7G261"/>
<accession>A0A6A7G261</accession>
<dbReference type="InterPro" id="IPR001806">
    <property type="entry name" value="Small_GTPase"/>
</dbReference>
<dbReference type="PRINTS" id="PR00449">
    <property type="entry name" value="RASTRNSFRMNG"/>
</dbReference>
<dbReference type="PANTHER" id="PTHR47978">
    <property type="match status" value="1"/>
</dbReference>
<organism evidence="3">
    <name type="scientific">Hirondellea gigas</name>
    <dbReference type="NCBI Taxonomy" id="1518452"/>
    <lineage>
        <taxon>Eukaryota</taxon>
        <taxon>Metazoa</taxon>
        <taxon>Ecdysozoa</taxon>
        <taxon>Arthropoda</taxon>
        <taxon>Crustacea</taxon>
        <taxon>Multicrustacea</taxon>
        <taxon>Malacostraca</taxon>
        <taxon>Eumalacostraca</taxon>
        <taxon>Peracarida</taxon>
        <taxon>Amphipoda</taxon>
        <taxon>Amphilochidea</taxon>
        <taxon>Lysianassida</taxon>
        <taxon>Lysianassidira</taxon>
        <taxon>Lysianassoidea</taxon>
        <taxon>Lysianassidae</taxon>
        <taxon>Hirondellea</taxon>
    </lineage>
</organism>
<evidence type="ECO:0000313" key="3">
    <source>
        <dbReference type="EMBL" id="LAC24085.1"/>
    </source>
</evidence>
<name>A0A6A7G261_9CRUS</name>
<dbReference type="SMART" id="SM00175">
    <property type="entry name" value="RAB"/>
    <property type="match status" value="1"/>
</dbReference>
<dbReference type="NCBIfam" id="TIGR00231">
    <property type="entry name" value="small_GTP"/>
    <property type="match status" value="1"/>
</dbReference>
<dbReference type="CDD" id="cd00154">
    <property type="entry name" value="Rab"/>
    <property type="match status" value="1"/>
</dbReference>
<evidence type="ECO:0000256" key="1">
    <source>
        <dbReference type="ARBA" id="ARBA00006270"/>
    </source>
</evidence>
<dbReference type="Gene3D" id="3.40.50.300">
    <property type="entry name" value="P-loop containing nucleotide triphosphate hydrolases"/>
    <property type="match status" value="1"/>
</dbReference>
<dbReference type="GO" id="GO:0003924">
    <property type="term" value="F:GTPase activity"/>
    <property type="evidence" value="ECO:0007669"/>
    <property type="project" value="InterPro"/>
</dbReference>
<dbReference type="PROSITE" id="PS51419">
    <property type="entry name" value="RAB"/>
    <property type="match status" value="1"/>
</dbReference>
<dbReference type="SMART" id="SM00173">
    <property type="entry name" value="RAS"/>
    <property type="match status" value="1"/>
</dbReference>
<dbReference type="EMBL" id="IACT01004911">
    <property type="protein sequence ID" value="LAC24085.1"/>
    <property type="molecule type" value="mRNA"/>
</dbReference>
<dbReference type="Pfam" id="PF00071">
    <property type="entry name" value="Ras"/>
    <property type="match status" value="1"/>
</dbReference>
<dbReference type="InterPro" id="IPR027417">
    <property type="entry name" value="P-loop_NTPase"/>
</dbReference>
<dbReference type="SMART" id="SM00176">
    <property type="entry name" value="RAN"/>
    <property type="match status" value="1"/>
</dbReference>
<dbReference type="SUPFAM" id="SSF52540">
    <property type="entry name" value="P-loop containing nucleoside triphosphate hydrolases"/>
    <property type="match status" value="1"/>
</dbReference>
<dbReference type="GO" id="GO:0005525">
    <property type="term" value="F:GTP binding"/>
    <property type="evidence" value="ECO:0007669"/>
    <property type="project" value="InterPro"/>
</dbReference>
<dbReference type="FunFam" id="3.40.50.300:FF:000808">
    <property type="entry name" value="Small GTP-binding protein, putative"/>
    <property type="match status" value="1"/>
</dbReference>